<gene>
    <name evidence="2" type="ORF">LSTR_LSTR015477</name>
</gene>
<feature type="non-terminal residue" evidence="2">
    <location>
        <position position="1"/>
    </location>
</feature>
<dbReference type="EMBL" id="QKKF02005643">
    <property type="protein sequence ID" value="RZF46849.1"/>
    <property type="molecule type" value="Genomic_DNA"/>
</dbReference>
<dbReference type="AlphaFoldDB" id="A0A482XNB5"/>
<organism evidence="2 3">
    <name type="scientific">Laodelphax striatellus</name>
    <name type="common">Small brown planthopper</name>
    <name type="synonym">Delphax striatella</name>
    <dbReference type="NCBI Taxonomy" id="195883"/>
    <lineage>
        <taxon>Eukaryota</taxon>
        <taxon>Metazoa</taxon>
        <taxon>Ecdysozoa</taxon>
        <taxon>Arthropoda</taxon>
        <taxon>Hexapoda</taxon>
        <taxon>Insecta</taxon>
        <taxon>Pterygota</taxon>
        <taxon>Neoptera</taxon>
        <taxon>Paraneoptera</taxon>
        <taxon>Hemiptera</taxon>
        <taxon>Auchenorrhyncha</taxon>
        <taxon>Fulgoroidea</taxon>
        <taxon>Delphacidae</taxon>
        <taxon>Criomorphinae</taxon>
        <taxon>Laodelphax</taxon>
    </lineage>
</organism>
<evidence type="ECO:0000256" key="1">
    <source>
        <dbReference type="SAM" id="MobiDB-lite"/>
    </source>
</evidence>
<name>A0A482XNB5_LAOST</name>
<reference evidence="2 3" key="1">
    <citation type="journal article" date="2017" name="Gigascience">
        <title>Genome sequence of the small brown planthopper, Laodelphax striatellus.</title>
        <authorList>
            <person name="Zhu J."/>
            <person name="Jiang F."/>
            <person name="Wang X."/>
            <person name="Yang P."/>
            <person name="Bao Y."/>
            <person name="Zhao W."/>
            <person name="Wang W."/>
            <person name="Lu H."/>
            <person name="Wang Q."/>
            <person name="Cui N."/>
            <person name="Li J."/>
            <person name="Chen X."/>
            <person name="Luo L."/>
            <person name="Yu J."/>
            <person name="Kang L."/>
            <person name="Cui F."/>
        </authorList>
    </citation>
    <scope>NUCLEOTIDE SEQUENCE [LARGE SCALE GENOMIC DNA]</scope>
    <source>
        <strain evidence="2">Lst14</strain>
    </source>
</reference>
<protein>
    <submittedName>
        <fullName evidence="2">Uncharacterized protein</fullName>
    </submittedName>
</protein>
<keyword evidence="3" id="KW-1185">Reference proteome</keyword>
<feature type="region of interest" description="Disordered" evidence="1">
    <location>
        <begin position="1"/>
        <end position="52"/>
    </location>
</feature>
<proteinExistence type="predicted"/>
<dbReference type="Proteomes" id="UP000291343">
    <property type="component" value="Unassembled WGS sequence"/>
</dbReference>
<sequence length="52" mass="5732">WGAAEEPTQAPRHTHIRQRQRPLPRKQAPCATDRPGLTGTNPLFRLCGSEAG</sequence>
<evidence type="ECO:0000313" key="2">
    <source>
        <dbReference type="EMBL" id="RZF46849.1"/>
    </source>
</evidence>
<comment type="caution">
    <text evidence="2">The sequence shown here is derived from an EMBL/GenBank/DDBJ whole genome shotgun (WGS) entry which is preliminary data.</text>
</comment>
<evidence type="ECO:0000313" key="3">
    <source>
        <dbReference type="Proteomes" id="UP000291343"/>
    </source>
</evidence>
<accession>A0A482XNB5</accession>
<feature type="compositionally biased region" description="Basic residues" evidence="1">
    <location>
        <begin position="12"/>
        <end position="24"/>
    </location>
</feature>
<dbReference type="InParanoid" id="A0A482XNB5"/>